<dbReference type="WBParaSite" id="MBELARI_LOCUS2071.2">
    <property type="protein sequence ID" value="MBELARI_LOCUS2071.2"/>
    <property type="gene ID" value="MBELARI_LOCUS2071"/>
</dbReference>
<dbReference type="Proteomes" id="UP000887575">
    <property type="component" value="Unassembled WGS sequence"/>
</dbReference>
<evidence type="ECO:0000313" key="2">
    <source>
        <dbReference type="WBParaSite" id="MBELARI_LOCUS2071.2"/>
    </source>
</evidence>
<reference evidence="2" key="1">
    <citation type="submission" date="2024-02" db="UniProtKB">
        <authorList>
            <consortium name="WormBaseParasite"/>
        </authorList>
    </citation>
    <scope>IDENTIFICATION</scope>
</reference>
<organism evidence="1 2">
    <name type="scientific">Mesorhabditis belari</name>
    <dbReference type="NCBI Taxonomy" id="2138241"/>
    <lineage>
        <taxon>Eukaryota</taxon>
        <taxon>Metazoa</taxon>
        <taxon>Ecdysozoa</taxon>
        <taxon>Nematoda</taxon>
        <taxon>Chromadorea</taxon>
        <taxon>Rhabditida</taxon>
        <taxon>Rhabditina</taxon>
        <taxon>Rhabditomorpha</taxon>
        <taxon>Rhabditoidea</taxon>
        <taxon>Rhabditidae</taxon>
        <taxon>Mesorhabditinae</taxon>
        <taxon>Mesorhabditis</taxon>
    </lineage>
</organism>
<dbReference type="AlphaFoldDB" id="A0AAF3J7B4"/>
<name>A0AAF3J7B4_9BILA</name>
<evidence type="ECO:0000313" key="1">
    <source>
        <dbReference type="Proteomes" id="UP000887575"/>
    </source>
</evidence>
<proteinExistence type="predicted"/>
<keyword evidence="1" id="KW-1185">Reference proteome</keyword>
<accession>A0AAF3J7B4</accession>
<protein>
    <submittedName>
        <fullName evidence="2">Uncharacterized protein</fullName>
    </submittedName>
</protein>
<sequence length="67" mass="7834">MGHTGSIREASGEQLGLVCAIRLEERLFYLQNFLPNGATHSPLFTINHFHHFHHFFGHFERLWALFV</sequence>